<evidence type="ECO:0000313" key="11">
    <source>
        <dbReference type="EnsemblPlants" id="KEH24874"/>
    </source>
</evidence>
<dbReference type="AlphaFoldDB" id="G7ZZW5"/>
<dbReference type="EC" id="3.2.1.39" evidence="3"/>
<dbReference type="InterPro" id="IPR040720">
    <property type="entry name" value="GH81_C"/>
</dbReference>
<evidence type="ECO:0000259" key="9">
    <source>
        <dbReference type="Pfam" id="PF17652"/>
    </source>
</evidence>
<evidence type="ECO:0000256" key="8">
    <source>
        <dbReference type="ARBA" id="ARBA00023326"/>
    </source>
</evidence>
<organism evidence="11">
    <name type="scientific">Medicago truncatula</name>
    <name type="common">Barrel medic</name>
    <name type="synonym">Medicago tribuloides</name>
    <dbReference type="NCBI Taxonomy" id="3880"/>
    <lineage>
        <taxon>Eukaryota</taxon>
        <taxon>Viridiplantae</taxon>
        <taxon>Streptophyta</taxon>
        <taxon>Embryophyta</taxon>
        <taxon>Tracheophyta</taxon>
        <taxon>Spermatophyta</taxon>
        <taxon>Magnoliopsida</taxon>
        <taxon>eudicotyledons</taxon>
        <taxon>Gunneridae</taxon>
        <taxon>Pentapetalae</taxon>
        <taxon>rosids</taxon>
        <taxon>fabids</taxon>
        <taxon>Fabales</taxon>
        <taxon>Fabaceae</taxon>
        <taxon>Papilionoideae</taxon>
        <taxon>50 kb inversion clade</taxon>
        <taxon>NPAAA clade</taxon>
        <taxon>Hologalegina</taxon>
        <taxon>IRL clade</taxon>
        <taxon>Trifolieae</taxon>
        <taxon>Medicago</taxon>
    </lineage>
</organism>
<feature type="domain" description="Glycosyl hydrolase family 81 C-terminal" evidence="9">
    <location>
        <begin position="83"/>
        <end position="165"/>
    </location>
</feature>
<dbReference type="Proteomes" id="UP000002051">
    <property type="component" value="Chromosome 6"/>
</dbReference>
<reference evidence="10 12" key="1">
    <citation type="journal article" date="2011" name="Nature">
        <title>The Medicago genome provides insight into the evolution of rhizobial symbioses.</title>
        <authorList>
            <person name="Young N.D."/>
            <person name="Debelle F."/>
            <person name="Oldroyd G.E."/>
            <person name="Geurts R."/>
            <person name="Cannon S.B."/>
            <person name="Udvardi M.K."/>
            <person name="Benedito V.A."/>
            <person name="Mayer K.F."/>
            <person name="Gouzy J."/>
            <person name="Schoof H."/>
            <person name="Van de Peer Y."/>
            <person name="Proost S."/>
            <person name="Cook D.R."/>
            <person name="Meyers B.C."/>
            <person name="Spannagl M."/>
            <person name="Cheung F."/>
            <person name="De Mita S."/>
            <person name="Krishnakumar V."/>
            <person name="Gundlach H."/>
            <person name="Zhou S."/>
            <person name="Mudge J."/>
            <person name="Bharti A.K."/>
            <person name="Murray J.D."/>
            <person name="Naoumkina M.A."/>
            <person name="Rosen B."/>
            <person name="Silverstein K.A."/>
            <person name="Tang H."/>
            <person name="Rombauts S."/>
            <person name="Zhao P.X."/>
            <person name="Zhou P."/>
            <person name="Barbe V."/>
            <person name="Bardou P."/>
            <person name="Bechner M."/>
            <person name="Bellec A."/>
            <person name="Berger A."/>
            <person name="Berges H."/>
            <person name="Bidwell S."/>
            <person name="Bisseling T."/>
            <person name="Choisne N."/>
            <person name="Couloux A."/>
            <person name="Denny R."/>
            <person name="Deshpande S."/>
            <person name="Dai X."/>
            <person name="Doyle J.J."/>
            <person name="Dudez A.M."/>
            <person name="Farmer A.D."/>
            <person name="Fouteau S."/>
            <person name="Franken C."/>
            <person name="Gibelin C."/>
            <person name="Gish J."/>
            <person name="Goldstein S."/>
            <person name="Gonzalez A.J."/>
            <person name="Green P.J."/>
            <person name="Hallab A."/>
            <person name="Hartog M."/>
            <person name="Hua A."/>
            <person name="Humphray S.J."/>
            <person name="Jeong D.H."/>
            <person name="Jing Y."/>
            <person name="Jocker A."/>
            <person name="Kenton S.M."/>
            <person name="Kim D.J."/>
            <person name="Klee K."/>
            <person name="Lai H."/>
            <person name="Lang C."/>
            <person name="Lin S."/>
            <person name="Macmil S.L."/>
            <person name="Magdelenat G."/>
            <person name="Matthews L."/>
            <person name="McCorrison J."/>
            <person name="Monaghan E.L."/>
            <person name="Mun J.H."/>
            <person name="Najar F.Z."/>
            <person name="Nicholson C."/>
            <person name="Noirot C."/>
            <person name="O'Bleness M."/>
            <person name="Paule C.R."/>
            <person name="Poulain J."/>
            <person name="Prion F."/>
            <person name="Qin B."/>
            <person name="Qu C."/>
            <person name="Retzel E.F."/>
            <person name="Riddle C."/>
            <person name="Sallet E."/>
            <person name="Samain S."/>
            <person name="Samson N."/>
            <person name="Sanders I."/>
            <person name="Saurat O."/>
            <person name="Scarpelli C."/>
            <person name="Schiex T."/>
            <person name="Segurens B."/>
            <person name="Severin A.J."/>
            <person name="Sherrier D.J."/>
            <person name="Shi R."/>
            <person name="Sims S."/>
            <person name="Singer S.R."/>
            <person name="Sinharoy S."/>
            <person name="Sterck L."/>
            <person name="Viollet A."/>
            <person name="Wang B.B."/>
            <person name="Wang K."/>
            <person name="Wang M."/>
            <person name="Wang X."/>
            <person name="Warfsmann J."/>
            <person name="Weissenbach J."/>
            <person name="White D.D."/>
            <person name="White J.D."/>
            <person name="Wiley G.B."/>
            <person name="Wincker P."/>
            <person name="Xing Y."/>
            <person name="Yang L."/>
            <person name="Yao Z."/>
            <person name="Ying F."/>
            <person name="Zhai J."/>
            <person name="Zhou L."/>
            <person name="Zuber A."/>
            <person name="Denarie J."/>
            <person name="Dixon R.A."/>
            <person name="May G.D."/>
            <person name="Schwartz D.C."/>
            <person name="Rogers J."/>
            <person name="Quetier F."/>
            <person name="Town C.D."/>
            <person name="Roe B.A."/>
        </authorList>
    </citation>
    <scope>NUCLEOTIDE SEQUENCE [LARGE SCALE GENOMIC DNA]</scope>
    <source>
        <strain evidence="10">A17</strain>
        <strain evidence="11 12">cv. Jemalong A17</strain>
    </source>
</reference>
<keyword evidence="12" id="KW-1185">Reference proteome</keyword>
<keyword evidence="4 10" id="KW-0378">Hydrolase</keyword>
<evidence type="ECO:0000256" key="2">
    <source>
        <dbReference type="ARBA" id="ARBA00010730"/>
    </source>
</evidence>
<evidence type="ECO:0000256" key="3">
    <source>
        <dbReference type="ARBA" id="ARBA00012780"/>
    </source>
</evidence>
<comment type="catalytic activity">
    <reaction evidence="1">
        <text>Hydrolysis of (1-&gt;3)-beta-D-glucosidic linkages in (1-&gt;3)-beta-D-glucans.</text>
        <dbReference type="EC" id="3.2.1.39"/>
    </reaction>
</comment>
<dbReference type="InterPro" id="IPR005200">
    <property type="entry name" value="Endo-beta-glucanase"/>
</dbReference>
<dbReference type="eggNOG" id="KOG2254">
    <property type="taxonomic scope" value="Eukaryota"/>
</dbReference>
<evidence type="ECO:0000313" key="12">
    <source>
        <dbReference type="Proteomes" id="UP000002051"/>
    </source>
</evidence>
<dbReference type="EnsemblPlants" id="KEH24874">
    <property type="protein sequence ID" value="KEH24874"/>
    <property type="gene ID" value="MTR_6g007703"/>
</dbReference>
<reference evidence="11" key="3">
    <citation type="submission" date="2015-04" db="UniProtKB">
        <authorList>
            <consortium name="EnsemblPlants"/>
        </authorList>
    </citation>
    <scope>IDENTIFICATION</scope>
    <source>
        <strain evidence="11">cv. Jemalong A17</strain>
    </source>
</reference>
<dbReference type="PROSITE" id="PS52008">
    <property type="entry name" value="GH81"/>
    <property type="match status" value="1"/>
</dbReference>
<dbReference type="GO" id="GO:0042973">
    <property type="term" value="F:glucan endo-1,3-beta-D-glucosidase activity"/>
    <property type="evidence" value="ECO:0007669"/>
    <property type="project" value="UniProtKB-EC"/>
</dbReference>
<reference evidence="10 12" key="2">
    <citation type="journal article" date="2014" name="BMC Genomics">
        <title>An improved genome release (version Mt4.0) for the model legume Medicago truncatula.</title>
        <authorList>
            <person name="Tang H."/>
            <person name="Krishnakumar V."/>
            <person name="Bidwell S."/>
            <person name="Rosen B."/>
            <person name="Chan A."/>
            <person name="Zhou S."/>
            <person name="Gentzbittel L."/>
            <person name="Childs K.L."/>
            <person name="Yandell M."/>
            <person name="Gundlach H."/>
            <person name="Mayer K.F."/>
            <person name="Schwartz D.C."/>
            <person name="Town C.D."/>
        </authorList>
    </citation>
    <scope>GENOME REANNOTATION</scope>
    <source>
        <strain evidence="10">A17</strain>
        <strain evidence="11 12">cv. Jemalong A17</strain>
    </source>
</reference>
<dbReference type="HOGENOM" id="CLU_1613291_0_0_1"/>
<dbReference type="Pfam" id="PF17652">
    <property type="entry name" value="Glyco_hydro81C"/>
    <property type="match status" value="2"/>
</dbReference>
<keyword evidence="8" id="KW-0624">Polysaccharide degradation</keyword>
<proteinExistence type="inferred from homology"/>
<dbReference type="PANTHER" id="PTHR31983:SF22">
    <property type="entry name" value="GLUCAN ENDO-1,3-BETA-D-GLUCOSIDASE"/>
    <property type="match status" value="1"/>
</dbReference>
<dbReference type="GO" id="GO:0071555">
    <property type="term" value="P:cell wall organization"/>
    <property type="evidence" value="ECO:0007669"/>
    <property type="project" value="UniProtKB-KW"/>
</dbReference>
<accession>G7ZZW5</accession>
<evidence type="ECO:0000256" key="7">
    <source>
        <dbReference type="ARBA" id="ARBA00023316"/>
    </source>
</evidence>
<keyword evidence="5" id="KW-0119">Carbohydrate metabolism</keyword>
<evidence type="ECO:0000256" key="5">
    <source>
        <dbReference type="ARBA" id="ARBA00023277"/>
    </source>
</evidence>
<evidence type="ECO:0000256" key="6">
    <source>
        <dbReference type="ARBA" id="ARBA00023295"/>
    </source>
</evidence>
<dbReference type="EMBL" id="CM001222">
    <property type="protein sequence ID" value="KEH24874.1"/>
    <property type="molecule type" value="Genomic_DNA"/>
</dbReference>
<evidence type="ECO:0000313" key="10">
    <source>
        <dbReference type="EMBL" id="KEH24874.1"/>
    </source>
</evidence>
<dbReference type="GO" id="GO:0052861">
    <property type="term" value="F:endo-1,3(4)-beta-glucanase activity"/>
    <property type="evidence" value="ECO:0007669"/>
    <property type="project" value="InterPro"/>
</dbReference>
<keyword evidence="7" id="KW-0961">Cell wall biogenesis/degradation</keyword>
<evidence type="ECO:0000256" key="4">
    <source>
        <dbReference type="ARBA" id="ARBA00022801"/>
    </source>
</evidence>
<dbReference type="PANTHER" id="PTHR31983">
    <property type="entry name" value="ENDO-1,3(4)-BETA-GLUCANASE 1"/>
    <property type="match status" value="1"/>
</dbReference>
<sequence length="165" mass="18466">MLSLRYFLYRIAVLAKIDSIWGRKYKYFVLCKLHSWAGGLTEFTDGRNQESASEAMNAYYSAALITMVYEDAELAALKGGNINSNNNYTCLRCFDLYKLHSWAGGLTEFADGRNQESTSDAVNAYYSAALIGMVTMVYEDAEFAAVASTLASLEVLAAKMWWHVK</sequence>
<evidence type="ECO:0000256" key="1">
    <source>
        <dbReference type="ARBA" id="ARBA00000382"/>
    </source>
</evidence>
<comment type="similarity">
    <text evidence="2">Belongs to the glycosyl hydrolase 81 family.</text>
</comment>
<keyword evidence="6" id="KW-0326">Glycosidase</keyword>
<dbReference type="GO" id="GO:0000272">
    <property type="term" value="P:polysaccharide catabolic process"/>
    <property type="evidence" value="ECO:0007669"/>
    <property type="project" value="UniProtKB-KW"/>
</dbReference>
<protein>
    <recommendedName>
        <fullName evidence="3">glucan endo-1,3-beta-D-glucosidase</fullName>
        <ecNumber evidence="3">3.2.1.39</ecNumber>
    </recommendedName>
</protein>
<name>G7ZZW5_MEDTR</name>
<dbReference type="PaxDb" id="3880-AES84753"/>
<gene>
    <name evidence="10" type="ordered locus">MTR_6g007703</name>
</gene>
<feature type="domain" description="Glycosyl hydrolase family 81 C-terminal" evidence="9">
    <location>
        <begin position="28"/>
        <end position="76"/>
    </location>
</feature>